<reference evidence="2" key="1">
    <citation type="journal article" date="2019" name="Sci. Rep.">
        <title>Draft genome of Tanacetum cinerariifolium, the natural source of mosquito coil.</title>
        <authorList>
            <person name="Yamashiro T."/>
            <person name="Shiraishi A."/>
            <person name="Satake H."/>
            <person name="Nakayama K."/>
        </authorList>
    </citation>
    <scope>NUCLEOTIDE SEQUENCE</scope>
</reference>
<keyword evidence="1" id="KW-0812">Transmembrane</keyword>
<keyword evidence="1" id="KW-0472">Membrane</keyword>
<dbReference type="EMBL" id="BKCJ011486284">
    <property type="protein sequence ID" value="GFD37460.1"/>
    <property type="molecule type" value="Genomic_DNA"/>
</dbReference>
<keyword evidence="1" id="KW-1133">Transmembrane helix</keyword>
<feature type="transmembrane region" description="Helical" evidence="1">
    <location>
        <begin position="29"/>
        <end position="51"/>
    </location>
</feature>
<evidence type="ECO:0000313" key="2">
    <source>
        <dbReference type="EMBL" id="GFD37460.1"/>
    </source>
</evidence>
<name>A0A699VSR3_TANCI</name>
<organism evidence="2">
    <name type="scientific">Tanacetum cinerariifolium</name>
    <name type="common">Dalmatian daisy</name>
    <name type="synonym">Chrysanthemum cinerariifolium</name>
    <dbReference type="NCBI Taxonomy" id="118510"/>
    <lineage>
        <taxon>Eukaryota</taxon>
        <taxon>Viridiplantae</taxon>
        <taxon>Streptophyta</taxon>
        <taxon>Embryophyta</taxon>
        <taxon>Tracheophyta</taxon>
        <taxon>Spermatophyta</taxon>
        <taxon>Magnoliopsida</taxon>
        <taxon>eudicotyledons</taxon>
        <taxon>Gunneridae</taxon>
        <taxon>Pentapetalae</taxon>
        <taxon>asterids</taxon>
        <taxon>campanulids</taxon>
        <taxon>Asterales</taxon>
        <taxon>Asteraceae</taxon>
        <taxon>Asteroideae</taxon>
        <taxon>Anthemideae</taxon>
        <taxon>Anthemidinae</taxon>
        <taxon>Tanacetum</taxon>
    </lineage>
</organism>
<comment type="caution">
    <text evidence="2">The sequence shown here is derived from an EMBL/GenBank/DDBJ whole genome shotgun (WGS) entry which is preliminary data.</text>
</comment>
<evidence type="ECO:0000256" key="1">
    <source>
        <dbReference type="SAM" id="Phobius"/>
    </source>
</evidence>
<gene>
    <name evidence="2" type="ORF">Tci_909429</name>
</gene>
<dbReference type="AlphaFoldDB" id="A0A699VSR3"/>
<feature type="non-terminal residue" evidence="2">
    <location>
        <position position="1"/>
    </location>
</feature>
<sequence length="57" mass="5825">RVGVALRGTPGLLETKIDWSVGLLTPLSLVTPITGTLVVVTRVVVVAAMVVTTASPV</sequence>
<protein>
    <submittedName>
        <fullName evidence="2">Uncharacterized protein</fullName>
    </submittedName>
</protein>
<proteinExistence type="predicted"/>
<accession>A0A699VSR3</accession>